<dbReference type="InterPro" id="IPR008967">
    <property type="entry name" value="p53-like_TF_DNA-bd_sf"/>
</dbReference>
<dbReference type="OrthoDB" id="5600360at2759"/>
<dbReference type="PANTHER" id="PTHR10665">
    <property type="entry name" value="RECOMBINING BINDING PROTEIN SUPPRESSOR OF HAIRLESS"/>
    <property type="match status" value="1"/>
</dbReference>
<proteinExistence type="predicted"/>
<dbReference type="EMBL" id="CAJEWN010000145">
    <property type="protein sequence ID" value="CAD2168807.1"/>
    <property type="molecule type" value="Genomic_DNA"/>
</dbReference>
<evidence type="ECO:0000256" key="1">
    <source>
        <dbReference type="SAM" id="MobiDB-lite"/>
    </source>
</evidence>
<dbReference type="InterPro" id="IPR015351">
    <property type="entry name" value="RBP-J/Cbf11/Cbf12_DNA-bd"/>
</dbReference>
<feature type="region of interest" description="Disordered" evidence="1">
    <location>
        <begin position="1"/>
        <end position="21"/>
    </location>
</feature>
<dbReference type="Pfam" id="PF09271">
    <property type="entry name" value="LAG1-DNAbind"/>
    <property type="match status" value="1"/>
</dbReference>
<dbReference type="SUPFAM" id="SSF49417">
    <property type="entry name" value="p53-like transcription factors"/>
    <property type="match status" value="1"/>
</dbReference>
<dbReference type="InterPro" id="IPR037095">
    <property type="entry name" value="RBP-J/Cbf11_DNA-bd_sf"/>
</dbReference>
<dbReference type="AlphaFoldDB" id="A0A6V7V1H7"/>
<protein>
    <recommendedName>
        <fullName evidence="2">RBP-J/Cbf11/Cbf12 DNA binding domain-containing protein</fullName>
    </recommendedName>
</protein>
<dbReference type="Proteomes" id="UP000580250">
    <property type="component" value="Unassembled WGS sequence"/>
</dbReference>
<evidence type="ECO:0000313" key="3">
    <source>
        <dbReference type="EMBL" id="CAD2168807.1"/>
    </source>
</evidence>
<dbReference type="Gene3D" id="2.60.40.1450">
    <property type="entry name" value="LAG1, DNA binding domain"/>
    <property type="match status" value="1"/>
</dbReference>
<gene>
    <name evidence="3" type="ORF">MENT_LOCUS20162</name>
</gene>
<sequence>MESSQSRHGNNSSAINTNECGGGLENINEQQKLQTISPILLNFPPIQQMTSAAMRDYLANPGRYECAMWIFHAKVAQKSYGNEKRFFCPPPCVYLLGEGWRNRRKALDQIFKRIKEQNEKNSSDFLPNGDSCHEMFSEIISTIGINQPQNATERLSCHHIAHPLDFTNGKDYCAAKALFISDTDKRKYFYLHTTFSHACGGIDIGTFSSQRIKKKQSMKSSDCKYLCVSNGSKIALFNRLRSQTVSTRYLHVENGCFHASSTKWGAFHINSDNPNLLQLTTQIIIKPQQL</sequence>
<dbReference type="SMART" id="SM01267">
    <property type="entry name" value="LAG1_DNAbind"/>
    <property type="match status" value="1"/>
</dbReference>
<name>A0A6V7V1H7_MELEN</name>
<feature type="compositionally biased region" description="Polar residues" evidence="1">
    <location>
        <begin position="1"/>
        <end position="19"/>
    </location>
</feature>
<dbReference type="InterPro" id="IPR040159">
    <property type="entry name" value="CLS_fam"/>
</dbReference>
<comment type="caution">
    <text evidence="3">The sequence shown here is derived from an EMBL/GenBank/DDBJ whole genome shotgun (WGS) entry which is preliminary data.</text>
</comment>
<evidence type="ECO:0000313" key="4">
    <source>
        <dbReference type="Proteomes" id="UP000580250"/>
    </source>
</evidence>
<dbReference type="InterPro" id="IPR036358">
    <property type="entry name" value="BTD_sf"/>
</dbReference>
<dbReference type="GO" id="GO:0003677">
    <property type="term" value="F:DNA binding"/>
    <property type="evidence" value="ECO:0007669"/>
    <property type="project" value="InterPro"/>
</dbReference>
<accession>A0A6V7V1H7</accession>
<dbReference type="GO" id="GO:0001228">
    <property type="term" value="F:DNA-binding transcription activator activity, RNA polymerase II-specific"/>
    <property type="evidence" value="ECO:0007669"/>
    <property type="project" value="InterPro"/>
</dbReference>
<evidence type="ECO:0000259" key="2">
    <source>
        <dbReference type="SMART" id="SM01267"/>
    </source>
</evidence>
<dbReference type="SUPFAM" id="SSF110217">
    <property type="entry name" value="DNA-binding protein LAG-1 (CSL)"/>
    <property type="match status" value="1"/>
</dbReference>
<reference evidence="3 4" key="1">
    <citation type="submission" date="2020-08" db="EMBL/GenBank/DDBJ databases">
        <authorList>
            <person name="Koutsovoulos G."/>
            <person name="Danchin GJ E."/>
        </authorList>
    </citation>
    <scope>NUCLEOTIDE SEQUENCE [LARGE SCALE GENOMIC DNA]</scope>
</reference>
<feature type="domain" description="RBP-J/Cbf11/Cbf12 DNA binding" evidence="2">
    <location>
        <begin position="67"/>
        <end position="222"/>
    </location>
</feature>
<dbReference type="GO" id="GO:0005634">
    <property type="term" value="C:nucleus"/>
    <property type="evidence" value="ECO:0007669"/>
    <property type="project" value="InterPro"/>
</dbReference>
<organism evidence="3 4">
    <name type="scientific">Meloidogyne enterolobii</name>
    <name type="common">Root-knot nematode worm</name>
    <name type="synonym">Meloidogyne mayaguensis</name>
    <dbReference type="NCBI Taxonomy" id="390850"/>
    <lineage>
        <taxon>Eukaryota</taxon>
        <taxon>Metazoa</taxon>
        <taxon>Ecdysozoa</taxon>
        <taxon>Nematoda</taxon>
        <taxon>Chromadorea</taxon>
        <taxon>Rhabditida</taxon>
        <taxon>Tylenchina</taxon>
        <taxon>Tylenchomorpha</taxon>
        <taxon>Tylenchoidea</taxon>
        <taxon>Meloidogynidae</taxon>
        <taxon>Meloidogyninae</taxon>
        <taxon>Meloidogyne</taxon>
    </lineage>
</organism>